<dbReference type="EMBL" id="JAVDQA010000001">
    <property type="protein sequence ID" value="MDR6299585.1"/>
    <property type="molecule type" value="Genomic_DNA"/>
</dbReference>
<dbReference type="Proteomes" id="UP001257659">
    <property type="component" value="Unassembled WGS sequence"/>
</dbReference>
<keyword evidence="3 8" id="KW-0436">Ligase</keyword>
<comment type="pathway">
    <text evidence="1 8">Cofactor biosynthesis; (R)-pantothenate biosynthesis; (R)-pantothenate from (R)-pantoate and beta-alanine: step 1/1.</text>
</comment>
<dbReference type="PANTHER" id="PTHR21299:SF1">
    <property type="entry name" value="PANTOATE--BETA-ALANINE LIGASE"/>
    <property type="match status" value="1"/>
</dbReference>
<protein>
    <recommendedName>
        <fullName evidence="8">Pantothenate synthetase</fullName>
        <shortName evidence="8">PS</shortName>
        <ecNumber evidence="8">6.3.2.1</ecNumber>
    </recommendedName>
    <alternativeName>
        <fullName evidence="8">Pantoate--beta-alanine ligase</fullName>
    </alternativeName>
    <alternativeName>
        <fullName evidence="8">Pantoate-activating enzyme</fullName>
    </alternativeName>
</protein>
<dbReference type="InterPro" id="IPR042176">
    <property type="entry name" value="Pantoate_ligase_C"/>
</dbReference>
<reference evidence="9 10" key="1">
    <citation type="submission" date="2023-07" db="EMBL/GenBank/DDBJ databases">
        <title>Genomic Encyclopedia of Type Strains, Phase IV (KMG-IV): sequencing the most valuable type-strain genomes for metagenomic binning, comparative biology and taxonomic classification.</title>
        <authorList>
            <person name="Goeker M."/>
        </authorList>
    </citation>
    <scope>NUCLEOTIDE SEQUENCE [LARGE SCALE GENOMIC DNA]</scope>
    <source>
        <strain evidence="9 10">DSM 102814</strain>
    </source>
</reference>
<dbReference type="RefSeq" id="WP_309726405.1">
    <property type="nucleotide sequence ID" value="NZ_JAVDQA010000001.1"/>
</dbReference>
<comment type="subcellular location">
    <subcellularLocation>
        <location evidence="8">Cytoplasm</location>
    </subcellularLocation>
</comment>
<dbReference type="InterPro" id="IPR003721">
    <property type="entry name" value="Pantoate_ligase"/>
</dbReference>
<dbReference type="Pfam" id="PF02569">
    <property type="entry name" value="Pantoate_ligase"/>
    <property type="match status" value="1"/>
</dbReference>
<evidence type="ECO:0000313" key="9">
    <source>
        <dbReference type="EMBL" id="MDR6299585.1"/>
    </source>
</evidence>
<dbReference type="Gene3D" id="3.30.1300.10">
    <property type="entry name" value="Pantoate-beta-alanine ligase, C-terminal domain"/>
    <property type="match status" value="1"/>
</dbReference>
<comment type="caution">
    <text evidence="9">The sequence shown here is derived from an EMBL/GenBank/DDBJ whole genome shotgun (WGS) entry which is preliminary data.</text>
</comment>
<keyword evidence="8" id="KW-0963">Cytoplasm</keyword>
<evidence type="ECO:0000313" key="10">
    <source>
        <dbReference type="Proteomes" id="UP001257659"/>
    </source>
</evidence>
<keyword evidence="10" id="KW-1185">Reference proteome</keyword>
<keyword evidence="5 8" id="KW-0547">Nucleotide-binding</keyword>
<dbReference type="Gene3D" id="3.40.50.620">
    <property type="entry name" value="HUPs"/>
    <property type="match status" value="1"/>
</dbReference>
<dbReference type="GO" id="GO:0004592">
    <property type="term" value="F:pantoate-beta-alanine ligase activity"/>
    <property type="evidence" value="ECO:0007669"/>
    <property type="project" value="UniProtKB-EC"/>
</dbReference>
<feature type="binding site" evidence="8">
    <location>
        <begin position="229"/>
        <end position="232"/>
    </location>
    <ligand>
        <name>ATP</name>
        <dbReference type="ChEBI" id="CHEBI:30616"/>
    </ligand>
</feature>
<sequence length="326" mass="37109">MRLSFINVLLFVLTINDKKQAKLQKFMQFASNILVLHDLNLQLVQVFHHKKELNSFIENHKKTGENVGMVPTMGALHEGHLSLISLAQKSCALVVVSIFVNPTQFNNPEDLEKYPRTLKDDLALLKKSFDNCIIFAPEVQEIYNDSITSEHFEFGEIASKMEGKYRAGHFDGVGTILKRLFEFVKPDKAFFGLKDYQQYLIVKKLVEITQQNVEIIGCPINREASGLARSSRNKQLSEEAQTQASLIYKILQEVKSEFGTKSVADIKKGVKNEFEKNPILKLEYFEISDADDLEPISNKNTQNKSRAFIAAYANNVRLIDNIALNY</sequence>
<comment type="function">
    <text evidence="8">Catalyzes the condensation of pantoate with beta-alanine in an ATP-dependent reaction via a pantoyl-adenylate intermediate.</text>
</comment>
<evidence type="ECO:0000256" key="5">
    <source>
        <dbReference type="ARBA" id="ARBA00022741"/>
    </source>
</evidence>
<evidence type="ECO:0000256" key="1">
    <source>
        <dbReference type="ARBA" id="ARBA00004990"/>
    </source>
</evidence>
<feature type="binding site" evidence="8">
    <location>
        <position position="198"/>
    </location>
    <ligand>
        <name>(R)-pantoate</name>
        <dbReference type="ChEBI" id="CHEBI:15980"/>
    </ligand>
</feature>
<evidence type="ECO:0000256" key="4">
    <source>
        <dbReference type="ARBA" id="ARBA00022655"/>
    </source>
</evidence>
<feature type="active site" description="Proton donor" evidence="8">
    <location>
        <position position="80"/>
    </location>
</feature>
<comment type="miscellaneous">
    <text evidence="8">The reaction proceeds by a bi uni uni bi ping pong mechanism.</text>
</comment>
<evidence type="ECO:0000256" key="3">
    <source>
        <dbReference type="ARBA" id="ARBA00022598"/>
    </source>
</evidence>
<comment type="subunit">
    <text evidence="8">Homodimer.</text>
</comment>
<gene>
    <name evidence="8" type="primary">panC</name>
    <name evidence="9" type="ORF">GGR31_000201</name>
</gene>
<feature type="binding site" evidence="8">
    <location>
        <position position="104"/>
    </location>
    <ligand>
        <name>(R)-pantoate</name>
        <dbReference type="ChEBI" id="CHEBI:15980"/>
    </ligand>
</feature>
<name>A0ABU1K1U9_9FLAO</name>
<dbReference type="InterPro" id="IPR014729">
    <property type="entry name" value="Rossmann-like_a/b/a_fold"/>
</dbReference>
<dbReference type="HAMAP" id="MF_00158">
    <property type="entry name" value="PanC"/>
    <property type="match status" value="1"/>
</dbReference>
<keyword evidence="6 8" id="KW-0067">ATP-binding</keyword>
<evidence type="ECO:0000256" key="8">
    <source>
        <dbReference type="HAMAP-Rule" id="MF_00158"/>
    </source>
</evidence>
<evidence type="ECO:0000256" key="2">
    <source>
        <dbReference type="ARBA" id="ARBA00009256"/>
    </source>
</evidence>
<dbReference type="NCBIfam" id="TIGR00018">
    <property type="entry name" value="panC"/>
    <property type="match status" value="1"/>
</dbReference>
<dbReference type="EC" id="6.3.2.1" evidence="8"/>
<keyword evidence="4 8" id="KW-0566">Pantothenate biosynthesis</keyword>
<evidence type="ECO:0000256" key="6">
    <source>
        <dbReference type="ARBA" id="ARBA00022840"/>
    </source>
</evidence>
<feature type="binding site" evidence="8">
    <location>
        <position position="104"/>
    </location>
    <ligand>
        <name>beta-alanine</name>
        <dbReference type="ChEBI" id="CHEBI:57966"/>
    </ligand>
</feature>
<evidence type="ECO:0000256" key="7">
    <source>
        <dbReference type="ARBA" id="ARBA00048258"/>
    </source>
</evidence>
<comment type="catalytic activity">
    <reaction evidence="7 8">
        <text>(R)-pantoate + beta-alanine + ATP = (R)-pantothenate + AMP + diphosphate + H(+)</text>
        <dbReference type="Rhea" id="RHEA:10912"/>
        <dbReference type="ChEBI" id="CHEBI:15378"/>
        <dbReference type="ChEBI" id="CHEBI:15980"/>
        <dbReference type="ChEBI" id="CHEBI:29032"/>
        <dbReference type="ChEBI" id="CHEBI:30616"/>
        <dbReference type="ChEBI" id="CHEBI:33019"/>
        <dbReference type="ChEBI" id="CHEBI:57966"/>
        <dbReference type="ChEBI" id="CHEBI:456215"/>
        <dbReference type="EC" id="6.3.2.1"/>
    </reaction>
</comment>
<feature type="binding site" evidence="8">
    <location>
        <begin position="192"/>
        <end position="195"/>
    </location>
    <ligand>
        <name>ATP</name>
        <dbReference type="ChEBI" id="CHEBI:30616"/>
    </ligand>
</feature>
<comment type="caution">
    <text evidence="8">Lacks conserved residue(s) required for the propagation of feature annotation.</text>
</comment>
<organism evidence="9 10">
    <name type="scientific">Mesonia maritima</name>
    <dbReference type="NCBI Taxonomy" id="1793873"/>
    <lineage>
        <taxon>Bacteria</taxon>
        <taxon>Pseudomonadati</taxon>
        <taxon>Bacteroidota</taxon>
        <taxon>Flavobacteriia</taxon>
        <taxon>Flavobacteriales</taxon>
        <taxon>Flavobacteriaceae</taxon>
        <taxon>Mesonia</taxon>
    </lineage>
</organism>
<comment type="similarity">
    <text evidence="2 8">Belongs to the pantothenate synthetase family.</text>
</comment>
<accession>A0ABU1K1U9</accession>
<feature type="binding site" evidence="8">
    <location>
        <begin position="73"/>
        <end position="80"/>
    </location>
    <ligand>
        <name>ATP</name>
        <dbReference type="ChEBI" id="CHEBI:30616"/>
    </ligand>
</feature>
<proteinExistence type="inferred from homology"/>
<dbReference type="PANTHER" id="PTHR21299">
    <property type="entry name" value="CYTIDYLATE KINASE/PANTOATE-BETA-ALANINE LIGASE"/>
    <property type="match status" value="1"/>
</dbReference>
<dbReference type="SUPFAM" id="SSF52374">
    <property type="entry name" value="Nucleotidylyl transferase"/>
    <property type="match status" value="1"/>
</dbReference>